<evidence type="ECO:0000256" key="9">
    <source>
        <dbReference type="SAM" id="Phobius"/>
    </source>
</evidence>
<comment type="similarity">
    <text evidence="2">Belongs to the Nudix hydrolase family.</text>
</comment>
<keyword evidence="3 9" id="KW-0812">Transmembrane</keyword>
<dbReference type="GO" id="GO:0015421">
    <property type="term" value="F:ABC-type oligopeptide transporter activity"/>
    <property type="evidence" value="ECO:0007669"/>
    <property type="project" value="TreeGrafter"/>
</dbReference>
<dbReference type="SMART" id="SM00382">
    <property type="entry name" value="AAA"/>
    <property type="match status" value="1"/>
</dbReference>
<evidence type="ECO:0000256" key="2">
    <source>
        <dbReference type="ARBA" id="ARBA00005582"/>
    </source>
</evidence>
<comment type="caution">
    <text evidence="13">The sequence shown here is derived from an EMBL/GenBank/DDBJ whole genome shotgun (WGS) entry which is preliminary data.</text>
</comment>
<dbReference type="Proteomes" id="UP000184388">
    <property type="component" value="Unassembled WGS sequence"/>
</dbReference>
<dbReference type="InterPro" id="IPR027417">
    <property type="entry name" value="P-loop_NTPase"/>
</dbReference>
<evidence type="ECO:0000256" key="6">
    <source>
        <dbReference type="ARBA" id="ARBA00022840"/>
    </source>
</evidence>
<name>A0A9X8QYJ4_9ACTN</name>
<dbReference type="InterPro" id="IPR036640">
    <property type="entry name" value="ABC1_TM_sf"/>
</dbReference>
<feature type="transmembrane region" description="Helical" evidence="9">
    <location>
        <begin position="304"/>
        <end position="327"/>
    </location>
</feature>
<keyword evidence="8 9" id="KW-0472">Membrane</keyword>
<dbReference type="PROSITE" id="PS00893">
    <property type="entry name" value="NUDIX_BOX"/>
    <property type="match status" value="1"/>
</dbReference>
<sequence>MRRTRVGGYRRVRKEKPASVAGGVTSGEELQYVDRTGSRERAARQIRLVDMARRLPQLVRRSVTLAWRTDRAAALGLLVCQAASGALQALGLLAVSGTITALLTGGDIYGRLLGAWPSVVLLAVAAGVRAALGIVVVWLSSRLGPQMSREAELRLLQAVTEVELTAYDAPGFTHRREAADRGAEIAQDLVGEGQDLIASLASLAAGAGVLTTLHPALLPLLALASLPQAVAQVGAARVRYLARLRAGGDYRLLSILRWHVCDRYAADQVRAGTMADFLIGRYRQITERINRADRRAADTGARMSAAGAVCGGLASTAVWVAVVWLLATGGMTVGHAGTAVFALQTVGTALRGLVAGGARIMRTGLYMDDWSEFLAEAGGFRMRRGDVVPAAPQEIRIQDLVFRYEEAAQDALRGVSFTLRRGEVIALVGYNGSGKTTLAKLLSGLYLPTTGTVTWDGVPTGDLDPQAMWAQVALVPQDYARWPLTARENITLGRPTEGGDDDVRDACARSGADEVIAELRAGLDTVLARDWLGGQELSGGQWQRIALTRAFHRRAGLLVLDEPTSALDPLGEHRIFAGLRESAATRAVVLITHRLTNVAVADRILVLDKGRVVQHGTFPELVAEPGMFRDLWAYQHTRETHRNEAGGPIVTEVVPLAPAVPLAPVDPADAPAPADRPVVTGTAALLVNDRGQYLLHLRDAHKEIHDPGTWSLPGGAPEPGESAHEAIARELCEEAGLAVPDLAPFVLLRRSGPDGVLRGHIQVFLGHWNGDAVALPLTEGVMLHWFDAGTLPRLTMCDWAAEAVRRHQDELCGAVEGARG</sequence>
<dbReference type="InterPro" id="IPR003593">
    <property type="entry name" value="AAA+_ATPase"/>
</dbReference>
<feature type="domain" description="Nudix hydrolase" evidence="12">
    <location>
        <begin position="677"/>
        <end position="808"/>
    </location>
</feature>
<feature type="domain" description="ABC transmembrane type-1" evidence="11">
    <location>
        <begin position="75"/>
        <end position="362"/>
    </location>
</feature>
<evidence type="ECO:0000259" key="11">
    <source>
        <dbReference type="PROSITE" id="PS50929"/>
    </source>
</evidence>
<dbReference type="InterPro" id="IPR020084">
    <property type="entry name" value="NUDIX_hydrolase_CS"/>
</dbReference>
<dbReference type="InterPro" id="IPR000086">
    <property type="entry name" value="NUDIX_hydrolase_dom"/>
</dbReference>
<dbReference type="PANTHER" id="PTHR43394:SF1">
    <property type="entry name" value="ATP-BINDING CASSETTE SUB-FAMILY B MEMBER 10, MITOCHONDRIAL"/>
    <property type="match status" value="1"/>
</dbReference>
<dbReference type="InterPro" id="IPR011527">
    <property type="entry name" value="ABC1_TM_dom"/>
</dbReference>
<dbReference type="CDD" id="cd03228">
    <property type="entry name" value="ABCC_MRP_Like"/>
    <property type="match status" value="1"/>
</dbReference>
<dbReference type="Gene3D" id="3.90.79.10">
    <property type="entry name" value="Nucleoside Triphosphate Pyrophosphohydrolase"/>
    <property type="match status" value="1"/>
</dbReference>
<dbReference type="Pfam" id="PF00293">
    <property type="entry name" value="NUDIX"/>
    <property type="match status" value="1"/>
</dbReference>
<evidence type="ECO:0000256" key="1">
    <source>
        <dbReference type="ARBA" id="ARBA00004651"/>
    </source>
</evidence>
<feature type="transmembrane region" description="Helical" evidence="9">
    <location>
        <begin position="115"/>
        <end position="139"/>
    </location>
</feature>
<evidence type="ECO:0000313" key="13">
    <source>
        <dbReference type="EMBL" id="SHN09582.1"/>
    </source>
</evidence>
<dbReference type="PRINTS" id="PR00502">
    <property type="entry name" value="NUDIXFAMILY"/>
</dbReference>
<dbReference type="GO" id="GO:0005886">
    <property type="term" value="C:plasma membrane"/>
    <property type="evidence" value="ECO:0007669"/>
    <property type="project" value="UniProtKB-SubCell"/>
</dbReference>
<keyword evidence="7 9" id="KW-1133">Transmembrane helix</keyword>
<dbReference type="PROSITE" id="PS50929">
    <property type="entry name" value="ABC_TM1F"/>
    <property type="match status" value="1"/>
</dbReference>
<dbReference type="PROSITE" id="PS50893">
    <property type="entry name" value="ABC_TRANSPORTER_2"/>
    <property type="match status" value="1"/>
</dbReference>
<gene>
    <name evidence="13" type="ORF">SAMN05216268_119148</name>
</gene>
<feature type="domain" description="ABC transporter" evidence="10">
    <location>
        <begin position="395"/>
        <end position="634"/>
    </location>
</feature>
<dbReference type="GO" id="GO:0016887">
    <property type="term" value="F:ATP hydrolysis activity"/>
    <property type="evidence" value="ECO:0007669"/>
    <property type="project" value="InterPro"/>
</dbReference>
<evidence type="ECO:0000259" key="12">
    <source>
        <dbReference type="PROSITE" id="PS51462"/>
    </source>
</evidence>
<evidence type="ECO:0000256" key="7">
    <source>
        <dbReference type="ARBA" id="ARBA00022989"/>
    </source>
</evidence>
<dbReference type="InterPro" id="IPR003439">
    <property type="entry name" value="ABC_transporter-like_ATP-bd"/>
</dbReference>
<accession>A0A9X8QYJ4</accession>
<organism evidence="13 14">
    <name type="scientific">Streptomyces yunnanensis</name>
    <dbReference type="NCBI Taxonomy" id="156453"/>
    <lineage>
        <taxon>Bacteria</taxon>
        <taxon>Bacillati</taxon>
        <taxon>Actinomycetota</taxon>
        <taxon>Actinomycetes</taxon>
        <taxon>Kitasatosporales</taxon>
        <taxon>Streptomycetaceae</taxon>
        <taxon>Streptomyces</taxon>
    </lineage>
</organism>
<dbReference type="Gene3D" id="1.20.1560.10">
    <property type="entry name" value="ABC transporter type 1, transmembrane domain"/>
    <property type="match status" value="1"/>
</dbReference>
<dbReference type="InterPro" id="IPR039421">
    <property type="entry name" value="Type_1_exporter"/>
</dbReference>
<evidence type="ECO:0000313" key="14">
    <source>
        <dbReference type="Proteomes" id="UP000184388"/>
    </source>
</evidence>
<keyword evidence="4" id="KW-0547">Nucleotide-binding</keyword>
<dbReference type="GO" id="GO:0005524">
    <property type="term" value="F:ATP binding"/>
    <property type="evidence" value="ECO:0007669"/>
    <property type="project" value="UniProtKB-KW"/>
</dbReference>
<evidence type="ECO:0000256" key="3">
    <source>
        <dbReference type="ARBA" id="ARBA00022692"/>
    </source>
</evidence>
<evidence type="ECO:0000259" key="10">
    <source>
        <dbReference type="PROSITE" id="PS50893"/>
    </source>
</evidence>
<dbReference type="Pfam" id="PF00005">
    <property type="entry name" value="ABC_tran"/>
    <property type="match status" value="1"/>
</dbReference>
<evidence type="ECO:0000256" key="4">
    <source>
        <dbReference type="ARBA" id="ARBA00022741"/>
    </source>
</evidence>
<dbReference type="AlphaFoldDB" id="A0A9X8QYJ4"/>
<proteinExistence type="inferred from homology"/>
<keyword evidence="5" id="KW-0378">Hydrolase</keyword>
<dbReference type="SUPFAM" id="SSF52540">
    <property type="entry name" value="P-loop containing nucleoside triphosphate hydrolases"/>
    <property type="match status" value="1"/>
</dbReference>
<dbReference type="InterPro" id="IPR015797">
    <property type="entry name" value="NUDIX_hydrolase-like_dom_sf"/>
</dbReference>
<keyword evidence="6 13" id="KW-0067">ATP-binding</keyword>
<evidence type="ECO:0000256" key="5">
    <source>
        <dbReference type="ARBA" id="ARBA00022801"/>
    </source>
</evidence>
<dbReference type="Gene3D" id="3.40.50.300">
    <property type="entry name" value="P-loop containing nucleotide triphosphate hydrolases"/>
    <property type="match status" value="1"/>
</dbReference>
<reference evidence="14" key="1">
    <citation type="submission" date="2016-11" db="EMBL/GenBank/DDBJ databases">
        <authorList>
            <person name="Jaros S."/>
            <person name="Januszkiewicz K."/>
            <person name="Wedrychowicz H."/>
        </authorList>
    </citation>
    <scope>NUCLEOTIDE SEQUENCE [LARGE SCALE GENOMIC DNA]</scope>
    <source>
        <strain evidence="14">CGMCC 4.3555</strain>
    </source>
</reference>
<dbReference type="InterPro" id="IPR020476">
    <property type="entry name" value="Nudix_hydrolase"/>
</dbReference>
<evidence type="ECO:0000256" key="8">
    <source>
        <dbReference type="ARBA" id="ARBA00023136"/>
    </source>
</evidence>
<dbReference type="EMBL" id="FRBK01000019">
    <property type="protein sequence ID" value="SHN09582.1"/>
    <property type="molecule type" value="Genomic_DNA"/>
</dbReference>
<comment type="subcellular location">
    <subcellularLocation>
        <location evidence="1">Cell membrane</location>
        <topology evidence="1">Multi-pass membrane protein</topology>
    </subcellularLocation>
</comment>
<protein>
    <submittedName>
        <fullName evidence="13">ATP-binding cassette, subfamily B</fullName>
    </submittedName>
</protein>
<feature type="transmembrane region" description="Helical" evidence="9">
    <location>
        <begin position="72"/>
        <end position="95"/>
    </location>
</feature>
<dbReference type="SUPFAM" id="SSF55811">
    <property type="entry name" value="Nudix"/>
    <property type="match status" value="1"/>
</dbReference>
<dbReference type="SUPFAM" id="SSF90123">
    <property type="entry name" value="ABC transporter transmembrane region"/>
    <property type="match status" value="1"/>
</dbReference>
<dbReference type="PROSITE" id="PS51462">
    <property type="entry name" value="NUDIX"/>
    <property type="match status" value="1"/>
</dbReference>
<dbReference type="PANTHER" id="PTHR43394">
    <property type="entry name" value="ATP-DEPENDENT PERMEASE MDL1, MITOCHONDRIAL"/>
    <property type="match status" value="1"/>
</dbReference>